<proteinExistence type="predicted"/>
<dbReference type="STRING" id="930990.A0A067LWQ8"/>
<dbReference type="Proteomes" id="UP000027195">
    <property type="component" value="Unassembled WGS sequence"/>
</dbReference>
<name>A0A067LWQ8_BOTB1</name>
<dbReference type="AlphaFoldDB" id="A0A067LWQ8"/>
<keyword evidence="2" id="KW-1185">Reference proteome</keyword>
<reference evidence="2" key="1">
    <citation type="journal article" date="2014" name="Proc. Natl. Acad. Sci. U.S.A.">
        <title>Extensive sampling of basidiomycete genomes demonstrates inadequacy of the white-rot/brown-rot paradigm for wood decay fungi.</title>
        <authorList>
            <person name="Riley R."/>
            <person name="Salamov A.A."/>
            <person name="Brown D.W."/>
            <person name="Nagy L.G."/>
            <person name="Floudas D."/>
            <person name="Held B.W."/>
            <person name="Levasseur A."/>
            <person name="Lombard V."/>
            <person name="Morin E."/>
            <person name="Otillar R."/>
            <person name="Lindquist E.A."/>
            <person name="Sun H."/>
            <person name="LaButti K.M."/>
            <person name="Schmutz J."/>
            <person name="Jabbour D."/>
            <person name="Luo H."/>
            <person name="Baker S.E."/>
            <person name="Pisabarro A.G."/>
            <person name="Walton J.D."/>
            <person name="Blanchette R.A."/>
            <person name="Henrissat B."/>
            <person name="Martin F."/>
            <person name="Cullen D."/>
            <person name="Hibbett D.S."/>
            <person name="Grigoriev I.V."/>
        </authorList>
    </citation>
    <scope>NUCLEOTIDE SEQUENCE [LARGE SCALE GENOMIC DNA]</scope>
    <source>
        <strain evidence="2">FD-172 SS1</strain>
    </source>
</reference>
<dbReference type="OrthoDB" id="3832365at2759"/>
<sequence length="304" mass="32336">MWAWKSVASKISLFQQPKQTIKSYKIAKELTQSLITTDSLSDTHISQPSTPSPLPPSNNMSQVETLIAPDVFPVGATAAKAVEAAERKRTEETAAIDEAIAAATAALQAAALAPPVKAAKPVPNGVAAPVKVAPAPALAHVPTPAPTPVAAPAPTPAPVVAPTPASAPTAPKIVAYGATDVSVIPDQPLEKWLKTHYKEESGEFLSVVQERFRVVIDWSWGPYVLHIVIDFTSISGEFGINIPFFGYKKLAEIHGDLITGVSAGFDIGNASGNIKLYRKGRQVIFEIHAQAFGKKWDRIVILTM</sequence>
<dbReference type="EMBL" id="KL198100">
    <property type="protein sequence ID" value="KDQ07798.1"/>
    <property type="molecule type" value="Genomic_DNA"/>
</dbReference>
<evidence type="ECO:0000313" key="1">
    <source>
        <dbReference type="EMBL" id="KDQ07798.1"/>
    </source>
</evidence>
<dbReference type="InParanoid" id="A0A067LWQ8"/>
<accession>A0A067LWQ8</accession>
<organism evidence="1 2">
    <name type="scientific">Botryobasidium botryosum (strain FD-172 SS1)</name>
    <dbReference type="NCBI Taxonomy" id="930990"/>
    <lineage>
        <taxon>Eukaryota</taxon>
        <taxon>Fungi</taxon>
        <taxon>Dikarya</taxon>
        <taxon>Basidiomycota</taxon>
        <taxon>Agaricomycotina</taxon>
        <taxon>Agaricomycetes</taxon>
        <taxon>Cantharellales</taxon>
        <taxon>Botryobasidiaceae</taxon>
        <taxon>Botryobasidium</taxon>
    </lineage>
</organism>
<protein>
    <submittedName>
        <fullName evidence="1">Uncharacterized protein</fullName>
    </submittedName>
</protein>
<evidence type="ECO:0000313" key="2">
    <source>
        <dbReference type="Proteomes" id="UP000027195"/>
    </source>
</evidence>
<dbReference type="HOGENOM" id="CLU_091048_0_0_1"/>
<gene>
    <name evidence="1" type="ORF">BOTBODRAFT_59733</name>
</gene>